<evidence type="ECO:0000313" key="1">
    <source>
        <dbReference type="EMBL" id="GFS33291.1"/>
    </source>
</evidence>
<gene>
    <name evidence="1" type="ORF">TNIN_468031</name>
</gene>
<organism evidence="1 2">
    <name type="scientific">Trichonephila inaurata madagascariensis</name>
    <dbReference type="NCBI Taxonomy" id="2747483"/>
    <lineage>
        <taxon>Eukaryota</taxon>
        <taxon>Metazoa</taxon>
        <taxon>Ecdysozoa</taxon>
        <taxon>Arthropoda</taxon>
        <taxon>Chelicerata</taxon>
        <taxon>Arachnida</taxon>
        <taxon>Araneae</taxon>
        <taxon>Araneomorphae</taxon>
        <taxon>Entelegynae</taxon>
        <taxon>Araneoidea</taxon>
        <taxon>Nephilidae</taxon>
        <taxon>Trichonephila</taxon>
        <taxon>Trichonephila inaurata</taxon>
    </lineage>
</organism>
<reference evidence="1" key="1">
    <citation type="submission" date="2020-08" db="EMBL/GenBank/DDBJ databases">
        <title>Multicomponent nature underlies the extraordinary mechanical properties of spider dragline silk.</title>
        <authorList>
            <person name="Kono N."/>
            <person name="Nakamura H."/>
            <person name="Mori M."/>
            <person name="Yoshida Y."/>
            <person name="Ohtoshi R."/>
            <person name="Malay A.D."/>
            <person name="Moran D.A.P."/>
            <person name="Tomita M."/>
            <person name="Numata K."/>
            <person name="Arakawa K."/>
        </authorList>
    </citation>
    <scope>NUCLEOTIDE SEQUENCE</scope>
</reference>
<comment type="caution">
    <text evidence="1">The sequence shown here is derived from an EMBL/GenBank/DDBJ whole genome shotgun (WGS) entry which is preliminary data.</text>
</comment>
<dbReference type="EMBL" id="BMAV01024464">
    <property type="protein sequence ID" value="GFS33291.1"/>
    <property type="molecule type" value="Genomic_DNA"/>
</dbReference>
<accession>A0A8X6JS55</accession>
<proteinExistence type="predicted"/>
<dbReference type="AlphaFoldDB" id="A0A8X6JS55"/>
<dbReference type="Proteomes" id="UP000886998">
    <property type="component" value="Unassembled WGS sequence"/>
</dbReference>
<sequence>MTRLFHSGLSSSGGNAITRLSLRNIVLGRQGCHSSCVLGANASVTMVFWVMPYMMWVVGKSLSLNDEKINRFSRFKSLNWGVSIKTRLAVFLDVGD</sequence>
<name>A0A8X6JS55_9ARAC</name>
<protein>
    <submittedName>
        <fullName evidence="1">Uncharacterized protein</fullName>
    </submittedName>
</protein>
<evidence type="ECO:0000313" key="2">
    <source>
        <dbReference type="Proteomes" id="UP000886998"/>
    </source>
</evidence>
<keyword evidence="2" id="KW-1185">Reference proteome</keyword>